<feature type="domain" description="DarT" evidence="7">
    <location>
        <begin position="13"/>
        <end position="216"/>
    </location>
</feature>
<evidence type="ECO:0000256" key="2">
    <source>
        <dbReference type="ARBA" id="ARBA00022676"/>
    </source>
</evidence>
<dbReference type="AlphaFoldDB" id="A0A369W2P5"/>
<dbReference type="RefSeq" id="WP_114647130.1">
    <property type="nucleotide sequence ID" value="NZ_QQNH01000047.1"/>
</dbReference>
<keyword evidence="1 6" id="KW-1277">Toxin-antitoxin system</keyword>
<evidence type="ECO:0000313" key="9">
    <source>
        <dbReference type="Proteomes" id="UP000253759"/>
    </source>
</evidence>
<comment type="caution">
    <text evidence="6">Lacks conserved residue(s) required for the propagation of feature annotation.</text>
</comment>
<dbReference type="EMBL" id="QQNH01000047">
    <property type="protein sequence ID" value="RDE07630.1"/>
    <property type="molecule type" value="Genomic_DNA"/>
</dbReference>
<dbReference type="GO" id="GO:0016757">
    <property type="term" value="F:glycosyltransferase activity"/>
    <property type="evidence" value="ECO:0007669"/>
    <property type="project" value="UniProtKB-KW"/>
</dbReference>
<comment type="caution">
    <text evidence="8">The sequence shown here is derived from an EMBL/GenBank/DDBJ whole genome shotgun (WGS) entry which is preliminary data.</text>
</comment>
<proteinExistence type="inferred from homology"/>
<evidence type="ECO:0000256" key="6">
    <source>
        <dbReference type="PROSITE-ProRule" id="PRU01362"/>
    </source>
</evidence>
<gene>
    <name evidence="8" type="ORF">DVH29_15705</name>
</gene>
<comment type="similarity">
    <text evidence="6">Belongs to the DarT ADP-ribosyltransferase family.</text>
</comment>
<dbReference type="InterPro" id="IPR029494">
    <property type="entry name" value="DarT"/>
</dbReference>
<dbReference type="GO" id="GO:0016779">
    <property type="term" value="F:nucleotidyltransferase activity"/>
    <property type="evidence" value="ECO:0007669"/>
    <property type="project" value="UniProtKB-KW"/>
</dbReference>
<evidence type="ECO:0000256" key="1">
    <source>
        <dbReference type="ARBA" id="ARBA00022649"/>
    </source>
</evidence>
<evidence type="ECO:0000313" key="8">
    <source>
        <dbReference type="EMBL" id="RDE07630.1"/>
    </source>
</evidence>
<evidence type="ECO:0000259" key="7">
    <source>
        <dbReference type="PROSITE" id="PS52018"/>
    </source>
</evidence>
<reference evidence="9" key="1">
    <citation type="submission" date="2018-07" db="EMBL/GenBank/DDBJ databases">
        <authorList>
            <person name="Liu B.-T."/>
            <person name="Du Z."/>
        </authorList>
    </citation>
    <scope>NUCLEOTIDE SEQUENCE [LARGE SCALE GENOMIC DNA]</scope>
    <source>
        <strain evidence="9">XYN52</strain>
    </source>
</reference>
<keyword evidence="9" id="KW-1185">Reference proteome</keyword>
<protein>
    <submittedName>
        <fullName evidence="8">DUF4433 domain-containing protein</fullName>
    </submittedName>
</protein>
<evidence type="ECO:0000256" key="4">
    <source>
        <dbReference type="ARBA" id="ARBA00022695"/>
    </source>
</evidence>
<evidence type="ECO:0000256" key="5">
    <source>
        <dbReference type="ARBA" id="ARBA00023125"/>
    </source>
</evidence>
<sequence length="220" mass="24983">MTIADIVAERGITEILHFTTNRGLVGSLATHAVLSRRALPKEAFLEHVLHPNAHQRPENSALFDKSADWLDYINLSITAINRRFFVVSERWHQDTSVWWGILSFDPVILSHPGVVFATTNNGYNQCVRVAGINGLKGLFAARIARKPDWTVNRTGMRADNLTTCEQAEVLYPTRVPMEFLRKIYVRTGDDRDRVRGFVREFGYDEVDVTLDPEKFLGSPN</sequence>
<keyword evidence="5 6" id="KW-0238">DNA-binding</keyword>
<organism evidence="8 9">
    <name type="scientific">Pelagibacterium lacus</name>
    <dbReference type="NCBI Taxonomy" id="2282655"/>
    <lineage>
        <taxon>Bacteria</taxon>
        <taxon>Pseudomonadati</taxon>
        <taxon>Pseudomonadota</taxon>
        <taxon>Alphaproteobacteria</taxon>
        <taxon>Hyphomicrobiales</taxon>
        <taxon>Devosiaceae</taxon>
        <taxon>Pelagibacterium</taxon>
    </lineage>
</organism>
<evidence type="ECO:0000256" key="3">
    <source>
        <dbReference type="ARBA" id="ARBA00022679"/>
    </source>
</evidence>
<dbReference type="Proteomes" id="UP000253759">
    <property type="component" value="Unassembled WGS sequence"/>
</dbReference>
<accession>A0A369W2P5</accession>
<dbReference type="GO" id="GO:0003677">
    <property type="term" value="F:DNA binding"/>
    <property type="evidence" value="ECO:0007669"/>
    <property type="project" value="UniProtKB-UniRule"/>
</dbReference>
<keyword evidence="3" id="KW-0808">Transferase</keyword>
<dbReference type="Pfam" id="PF14487">
    <property type="entry name" value="DarT"/>
    <property type="match status" value="1"/>
</dbReference>
<keyword evidence="2" id="KW-0328">Glycosyltransferase</keyword>
<dbReference type="OrthoDB" id="4094578at2"/>
<dbReference type="PROSITE" id="PS52018">
    <property type="entry name" value="DART"/>
    <property type="match status" value="1"/>
</dbReference>
<name>A0A369W2P5_9HYPH</name>
<keyword evidence="4" id="KW-0548">Nucleotidyltransferase</keyword>